<dbReference type="STRING" id="7222.B4JDW3"/>
<dbReference type="HOGENOM" id="CLU_027021_3_1_1"/>
<dbReference type="FunCoup" id="B4JDW3">
    <property type="interactions" value="93"/>
</dbReference>
<dbReference type="Pfam" id="PF13918">
    <property type="entry name" value="PLDc_3"/>
    <property type="match status" value="1"/>
</dbReference>
<dbReference type="InterPro" id="IPR050874">
    <property type="entry name" value="Diverse_PLD-related"/>
</dbReference>
<evidence type="ECO:0000259" key="3">
    <source>
        <dbReference type="PROSITE" id="PS50035"/>
    </source>
</evidence>
<dbReference type="eggNOG" id="KOG3603">
    <property type="taxonomic scope" value="Eukaryota"/>
</dbReference>
<gene>
    <name evidence="4" type="primary">Dgri\GH10479</name>
    <name evidence="4" type="ORF">Dgri_GH10479</name>
</gene>
<accession>B4JDW3</accession>
<dbReference type="SMART" id="SM00155">
    <property type="entry name" value="PLDc"/>
    <property type="match status" value="2"/>
</dbReference>
<dbReference type="PANTHER" id="PTHR10185:SF17">
    <property type="entry name" value="GM01519P-RELATED"/>
    <property type="match status" value="1"/>
</dbReference>
<dbReference type="PhylomeDB" id="B4JDW3"/>
<protein>
    <submittedName>
        <fullName evidence="4">GH10479</fullName>
    </submittedName>
</protein>
<evidence type="ECO:0000313" key="5">
    <source>
        <dbReference type="Proteomes" id="UP000001070"/>
    </source>
</evidence>
<feature type="domain" description="PLD phosphodiesterase" evidence="3">
    <location>
        <begin position="214"/>
        <end position="241"/>
    </location>
</feature>
<dbReference type="Gene3D" id="3.30.870.10">
    <property type="entry name" value="Endonuclease Chain A"/>
    <property type="match status" value="2"/>
</dbReference>
<dbReference type="InterPro" id="IPR032803">
    <property type="entry name" value="PLDc_3"/>
</dbReference>
<evidence type="ECO:0000256" key="2">
    <source>
        <dbReference type="SAM" id="Phobius"/>
    </source>
</evidence>
<proteinExistence type="inferred from homology"/>
<dbReference type="InParanoid" id="B4JDW3"/>
<keyword evidence="2" id="KW-1133">Transmembrane helix</keyword>
<dbReference type="GO" id="GO:0003824">
    <property type="term" value="F:catalytic activity"/>
    <property type="evidence" value="ECO:0007669"/>
    <property type="project" value="InterPro"/>
</dbReference>
<keyword evidence="2" id="KW-0812">Transmembrane</keyword>
<dbReference type="Proteomes" id="UP000001070">
    <property type="component" value="Unassembled WGS sequence"/>
</dbReference>
<dbReference type="CDD" id="cd09106">
    <property type="entry name" value="PLDc_vPLD3_4_5_like_1"/>
    <property type="match status" value="1"/>
</dbReference>
<keyword evidence="5" id="KW-1185">Reference proteome</keyword>
<dbReference type="AlphaFoldDB" id="B4JDW3"/>
<dbReference type="InterPro" id="IPR001736">
    <property type="entry name" value="PLipase_D/transphosphatidylase"/>
</dbReference>
<name>B4JDW3_DROGR</name>
<evidence type="ECO:0000256" key="1">
    <source>
        <dbReference type="ARBA" id="ARBA00008664"/>
    </source>
</evidence>
<dbReference type="CDD" id="cd09107">
    <property type="entry name" value="PLDc_vPLD3_4_5_like_2"/>
    <property type="match status" value="1"/>
</dbReference>
<sequence>MVDPRKQSCMPDTVGAGDYQAVPLHEINNRNSNSTTKTTSCCSHPPPEKENALCYGHGYIIPVFILFVLVLIVLLLPWETMNGRTTAEENQPVEMPLPCQLQLVETIPIGLSYMHDSPKFLSTFEAWQLLLTKAKSTIDIAAPYWTLRGVDFNDSSTHPGERLFQRLLSNGDPGKPKLRIRIALNKSLESEWHADARIFGNYGAAQVVAVKLANEGALHTKLWIVDGQHFYLGTANMDWRSLTQVKELGVLAQNCPQLTRDLSKIFRAYWQLGSSEQDTTMPYHWPWLYRSNYNLRHPMLIRINKNYTMRAYISSAPPPLTASGRTHDLDAILDCINTAVEFVNIAVMDYYPLIVNGARPEFWPPIDNALRKAAVERGVSVKLLISWWKHSDPNEDNYLRSLQDLSTLNQQVDIQIRRFIVPSDEQQLRIPFGRVNHNAYMVTERIAYIGTSNWSGEYFTHSAGVGLVLAEVDFENDTQHTLRTDVFNVFARDWHSPFALPLKHNLHL</sequence>
<dbReference type="EMBL" id="CH916368">
    <property type="protein sequence ID" value="EDW03483.1"/>
    <property type="molecule type" value="Genomic_DNA"/>
</dbReference>
<comment type="similarity">
    <text evidence="1">Belongs to the phospholipase D family.</text>
</comment>
<reference evidence="4 5" key="1">
    <citation type="journal article" date="2007" name="Nature">
        <title>Evolution of genes and genomes on the Drosophila phylogeny.</title>
        <authorList>
            <consortium name="Drosophila 12 Genomes Consortium"/>
            <person name="Clark A.G."/>
            <person name="Eisen M.B."/>
            <person name="Smith D.R."/>
            <person name="Bergman C.M."/>
            <person name="Oliver B."/>
            <person name="Markow T.A."/>
            <person name="Kaufman T.C."/>
            <person name="Kellis M."/>
            <person name="Gelbart W."/>
            <person name="Iyer V.N."/>
            <person name="Pollard D.A."/>
            <person name="Sackton T.B."/>
            <person name="Larracuente A.M."/>
            <person name="Singh N.D."/>
            <person name="Abad J.P."/>
            <person name="Abt D.N."/>
            <person name="Adryan B."/>
            <person name="Aguade M."/>
            <person name="Akashi H."/>
            <person name="Anderson W.W."/>
            <person name="Aquadro C.F."/>
            <person name="Ardell D.H."/>
            <person name="Arguello R."/>
            <person name="Artieri C.G."/>
            <person name="Barbash D.A."/>
            <person name="Barker D."/>
            <person name="Barsanti P."/>
            <person name="Batterham P."/>
            <person name="Batzoglou S."/>
            <person name="Begun D."/>
            <person name="Bhutkar A."/>
            <person name="Blanco E."/>
            <person name="Bosak S.A."/>
            <person name="Bradley R.K."/>
            <person name="Brand A.D."/>
            <person name="Brent M.R."/>
            <person name="Brooks A.N."/>
            <person name="Brown R.H."/>
            <person name="Butlin R.K."/>
            <person name="Caggese C."/>
            <person name="Calvi B.R."/>
            <person name="Bernardo de Carvalho A."/>
            <person name="Caspi A."/>
            <person name="Castrezana S."/>
            <person name="Celniker S.E."/>
            <person name="Chang J.L."/>
            <person name="Chapple C."/>
            <person name="Chatterji S."/>
            <person name="Chinwalla A."/>
            <person name="Civetta A."/>
            <person name="Clifton S.W."/>
            <person name="Comeron J.M."/>
            <person name="Costello J.C."/>
            <person name="Coyne J.A."/>
            <person name="Daub J."/>
            <person name="David R.G."/>
            <person name="Delcher A.L."/>
            <person name="Delehaunty K."/>
            <person name="Do C.B."/>
            <person name="Ebling H."/>
            <person name="Edwards K."/>
            <person name="Eickbush T."/>
            <person name="Evans J.D."/>
            <person name="Filipski A."/>
            <person name="Findeiss S."/>
            <person name="Freyhult E."/>
            <person name="Fulton L."/>
            <person name="Fulton R."/>
            <person name="Garcia A.C."/>
            <person name="Gardiner A."/>
            <person name="Garfield D.A."/>
            <person name="Garvin B.E."/>
            <person name="Gibson G."/>
            <person name="Gilbert D."/>
            <person name="Gnerre S."/>
            <person name="Godfrey J."/>
            <person name="Good R."/>
            <person name="Gotea V."/>
            <person name="Gravely B."/>
            <person name="Greenberg A.J."/>
            <person name="Griffiths-Jones S."/>
            <person name="Gross S."/>
            <person name="Guigo R."/>
            <person name="Gustafson E.A."/>
            <person name="Haerty W."/>
            <person name="Hahn M.W."/>
            <person name="Halligan D.L."/>
            <person name="Halpern A.L."/>
            <person name="Halter G.M."/>
            <person name="Han M.V."/>
            <person name="Heger A."/>
            <person name="Hillier L."/>
            <person name="Hinrichs A.S."/>
            <person name="Holmes I."/>
            <person name="Hoskins R.A."/>
            <person name="Hubisz M.J."/>
            <person name="Hultmark D."/>
            <person name="Huntley M.A."/>
            <person name="Jaffe D.B."/>
            <person name="Jagadeeshan S."/>
            <person name="Jeck W.R."/>
            <person name="Johnson J."/>
            <person name="Jones C.D."/>
            <person name="Jordan W.C."/>
            <person name="Karpen G.H."/>
            <person name="Kataoka E."/>
            <person name="Keightley P.D."/>
            <person name="Kheradpour P."/>
            <person name="Kirkness E.F."/>
            <person name="Koerich L.B."/>
            <person name="Kristiansen K."/>
            <person name="Kudrna D."/>
            <person name="Kulathinal R.J."/>
            <person name="Kumar S."/>
            <person name="Kwok R."/>
            <person name="Lander E."/>
            <person name="Langley C.H."/>
            <person name="Lapoint R."/>
            <person name="Lazzaro B.P."/>
            <person name="Lee S.J."/>
            <person name="Levesque L."/>
            <person name="Li R."/>
            <person name="Lin C.F."/>
            <person name="Lin M.F."/>
            <person name="Lindblad-Toh K."/>
            <person name="Llopart A."/>
            <person name="Long M."/>
            <person name="Low L."/>
            <person name="Lozovsky E."/>
            <person name="Lu J."/>
            <person name="Luo M."/>
            <person name="Machado C.A."/>
            <person name="Makalowski W."/>
            <person name="Marzo M."/>
            <person name="Matsuda M."/>
            <person name="Matzkin L."/>
            <person name="McAllister B."/>
            <person name="McBride C.S."/>
            <person name="McKernan B."/>
            <person name="McKernan K."/>
            <person name="Mendez-Lago M."/>
            <person name="Minx P."/>
            <person name="Mollenhauer M.U."/>
            <person name="Montooth K."/>
            <person name="Mount S.M."/>
            <person name="Mu X."/>
            <person name="Myers E."/>
            <person name="Negre B."/>
            <person name="Newfeld S."/>
            <person name="Nielsen R."/>
            <person name="Noor M.A."/>
            <person name="O'Grady P."/>
            <person name="Pachter L."/>
            <person name="Papaceit M."/>
            <person name="Parisi M.J."/>
            <person name="Parisi M."/>
            <person name="Parts L."/>
            <person name="Pedersen J.S."/>
            <person name="Pesole G."/>
            <person name="Phillippy A.M."/>
            <person name="Ponting C.P."/>
            <person name="Pop M."/>
            <person name="Porcelli D."/>
            <person name="Powell J.R."/>
            <person name="Prohaska S."/>
            <person name="Pruitt K."/>
            <person name="Puig M."/>
            <person name="Quesneville H."/>
            <person name="Ram K.R."/>
            <person name="Rand D."/>
            <person name="Rasmussen M.D."/>
            <person name="Reed L.K."/>
            <person name="Reenan R."/>
            <person name="Reily A."/>
            <person name="Remington K.A."/>
            <person name="Rieger T.T."/>
            <person name="Ritchie M.G."/>
            <person name="Robin C."/>
            <person name="Rogers Y.H."/>
            <person name="Rohde C."/>
            <person name="Rozas J."/>
            <person name="Rubenfield M.J."/>
            <person name="Ruiz A."/>
            <person name="Russo S."/>
            <person name="Salzberg S.L."/>
            <person name="Sanchez-Gracia A."/>
            <person name="Saranga D.J."/>
            <person name="Sato H."/>
            <person name="Schaeffer S.W."/>
            <person name="Schatz M.C."/>
            <person name="Schlenke T."/>
            <person name="Schwartz R."/>
            <person name="Segarra C."/>
            <person name="Singh R.S."/>
            <person name="Sirot L."/>
            <person name="Sirota M."/>
            <person name="Sisneros N.B."/>
            <person name="Smith C.D."/>
            <person name="Smith T.F."/>
            <person name="Spieth J."/>
            <person name="Stage D.E."/>
            <person name="Stark A."/>
            <person name="Stephan W."/>
            <person name="Strausberg R.L."/>
            <person name="Strempel S."/>
            <person name="Sturgill D."/>
            <person name="Sutton G."/>
            <person name="Sutton G.G."/>
            <person name="Tao W."/>
            <person name="Teichmann S."/>
            <person name="Tobari Y.N."/>
            <person name="Tomimura Y."/>
            <person name="Tsolas J.M."/>
            <person name="Valente V.L."/>
            <person name="Venter E."/>
            <person name="Venter J.C."/>
            <person name="Vicario S."/>
            <person name="Vieira F.G."/>
            <person name="Vilella A.J."/>
            <person name="Villasante A."/>
            <person name="Walenz B."/>
            <person name="Wang J."/>
            <person name="Wasserman M."/>
            <person name="Watts T."/>
            <person name="Wilson D."/>
            <person name="Wilson R.K."/>
            <person name="Wing R.A."/>
            <person name="Wolfner M.F."/>
            <person name="Wong A."/>
            <person name="Wong G.K."/>
            <person name="Wu C.I."/>
            <person name="Wu G."/>
            <person name="Yamamoto D."/>
            <person name="Yang H.P."/>
            <person name="Yang S.P."/>
            <person name="Yorke J.A."/>
            <person name="Yoshida K."/>
            <person name="Zdobnov E."/>
            <person name="Zhang P."/>
            <person name="Zhang Y."/>
            <person name="Zimin A.V."/>
            <person name="Baldwin J."/>
            <person name="Abdouelleil A."/>
            <person name="Abdulkadir J."/>
            <person name="Abebe A."/>
            <person name="Abera B."/>
            <person name="Abreu J."/>
            <person name="Acer S.C."/>
            <person name="Aftuck L."/>
            <person name="Alexander A."/>
            <person name="An P."/>
            <person name="Anderson E."/>
            <person name="Anderson S."/>
            <person name="Arachi H."/>
            <person name="Azer M."/>
            <person name="Bachantsang P."/>
            <person name="Barry A."/>
            <person name="Bayul T."/>
            <person name="Berlin A."/>
            <person name="Bessette D."/>
            <person name="Bloom T."/>
            <person name="Blye J."/>
            <person name="Boguslavskiy L."/>
            <person name="Bonnet C."/>
            <person name="Boukhgalter B."/>
            <person name="Bourzgui I."/>
            <person name="Brown A."/>
            <person name="Cahill P."/>
            <person name="Channer S."/>
            <person name="Cheshatsang Y."/>
            <person name="Chuda L."/>
            <person name="Citroen M."/>
            <person name="Collymore A."/>
            <person name="Cooke P."/>
            <person name="Costello M."/>
            <person name="D'Aco K."/>
            <person name="Daza R."/>
            <person name="De Haan G."/>
            <person name="DeGray S."/>
            <person name="DeMaso C."/>
            <person name="Dhargay N."/>
            <person name="Dooley K."/>
            <person name="Dooley E."/>
            <person name="Doricent M."/>
            <person name="Dorje P."/>
            <person name="Dorjee K."/>
            <person name="Dupes A."/>
            <person name="Elong R."/>
            <person name="Falk J."/>
            <person name="Farina A."/>
            <person name="Faro S."/>
            <person name="Ferguson D."/>
            <person name="Fisher S."/>
            <person name="Foley C.D."/>
            <person name="Franke A."/>
            <person name="Friedrich D."/>
            <person name="Gadbois L."/>
            <person name="Gearin G."/>
            <person name="Gearin C.R."/>
            <person name="Giannoukos G."/>
            <person name="Goode T."/>
            <person name="Graham J."/>
            <person name="Grandbois E."/>
            <person name="Grewal S."/>
            <person name="Gyaltsen K."/>
            <person name="Hafez N."/>
            <person name="Hagos B."/>
            <person name="Hall J."/>
            <person name="Henson C."/>
            <person name="Hollinger A."/>
            <person name="Honan T."/>
            <person name="Huard M.D."/>
            <person name="Hughes L."/>
            <person name="Hurhula B."/>
            <person name="Husby M.E."/>
            <person name="Kamat A."/>
            <person name="Kanga B."/>
            <person name="Kashin S."/>
            <person name="Khazanovich D."/>
            <person name="Kisner P."/>
            <person name="Lance K."/>
            <person name="Lara M."/>
            <person name="Lee W."/>
            <person name="Lennon N."/>
            <person name="Letendre F."/>
            <person name="LeVine R."/>
            <person name="Lipovsky A."/>
            <person name="Liu X."/>
            <person name="Liu J."/>
            <person name="Liu S."/>
            <person name="Lokyitsang T."/>
            <person name="Lokyitsang Y."/>
            <person name="Lubonja R."/>
            <person name="Lui A."/>
            <person name="MacDonald P."/>
            <person name="Magnisalis V."/>
            <person name="Maru K."/>
            <person name="Matthews C."/>
            <person name="McCusker W."/>
            <person name="McDonough S."/>
            <person name="Mehta T."/>
            <person name="Meldrim J."/>
            <person name="Meneus L."/>
            <person name="Mihai O."/>
            <person name="Mihalev A."/>
            <person name="Mihova T."/>
            <person name="Mittelman R."/>
            <person name="Mlenga V."/>
            <person name="Montmayeur A."/>
            <person name="Mulrain L."/>
            <person name="Navidi A."/>
            <person name="Naylor J."/>
            <person name="Negash T."/>
            <person name="Nguyen T."/>
            <person name="Nguyen N."/>
            <person name="Nicol R."/>
            <person name="Norbu C."/>
            <person name="Norbu N."/>
            <person name="Novod N."/>
            <person name="O'Neill B."/>
            <person name="Osman S."/>
            <person name="Markiewicz E."/>
            <person name="Oyono O.L."/>
            <person name="Patti C."/>
            <person name="Phunkhang P."/>
            <person name="Pierre F."/>
            <person name="Priest M."/>
            <person name="Raghuraman S."/>
            <person name="Rege F."/>
            <person name="Reyes R."/>
            <person name="Rise C."/>
            <person name="Rogov P."/>
            <person name="Ross K."/>
            <person name="Ryan E."/>
            <person name="Settipalli S."/>
            <person name="Shea T."/>
            <person name="Sherpa N."/>
            <person name="Shi L."/>
            <person name="Shih D."/>
            <person name="Sparrow T."/>
            <person name="Spaulding J."/>
            <person name="Stalker J."/>
            <person name="Stange-Thomann N."/>
            <person name="Stavropoulos S."/>
            <person name="Stone C."/>
            <person name="Strader C."/>
            <person name="Tesfaye S."/>
            <person name="Thomson T."/>
            <person name="Thoulutsang Y."/>
            <person name="Thoulutsang D."/>
            <person name="Topham K."/>
            <person name="Topping I."/>
            <person name="Tsamla T."/>
            <person name="Vassiliev H."/>
            <person name="Vo A."/>
            <person name="Wangchuk T."/>
            <person name="Wangdi T."/>
            <person name="Weiand M."/>
            <person name="Wilkinson J."/>
            <person name="Wilson A."/>
            <person name="Yadav S."/>
            <person name="Young G."/>
            <person name="Yu Q."/>
            <person name="Zembek L."/>
            <person name="Zhong D."/>
            <person name="Zimmer A."/>
            <person name="Zwirko Z."/>
            <person name="Jaffe D.B."/>
            <person name="Alvarez P."/>
            <person name="Brockman W."/>
            <person name="Butler J."/>
            <person name="Chin C."/>
            <person name="Gnerre S."/>
            <person name="Grabherr M."/>
            <person name="Kleber M."/>
            <person name="Mauceli E."/>
            <person name="MacCallum I."/>
        </authorList>
    </citation>
    <scope>NUCLEOTIDE SEQUENCE [LARGE SCALE GENOMIC DNA]</scope>
    <source>
        <strain evidence="5">Tucson 15287-2541.00</strain>
    </source>
</reference>
<dbReference type="OMA" id="GYIIPVF"/>
<feature type="transmembrane region" description="Helical" evidence="2">
    <location>
        <begin position="59"/>
        <end position="78"/>
    </location>
</feature>
<dbReference type="PROSITE" id="PS50035">
    <property type="entry name" value="PLD"/>
    <property type="match status" value="1"/>
</dbReference>
<dbReference type="OrthoDB" id="1923775at2759"/>
<evidence type="ECO:0000313" key="4">
    <source>
        <dbReference type="EMBL" id="EDW03483.1"/>
    </source>
</evidence>
<organism evidence="5">
    <name type="scientific">Drosophila grimshawi</name>
    <name type="common">Hawaiian fruit fly</name>
    <name type="synonym">Idiomyia grimshawi</name>
    <dbReference type="NCBI Taxonomy" id="7222"/>
    <lineage>
        <taxon>Eukaryota</taxon>
        <taxon>Metazoa</taxon>
        <taxon>Ecdysozoa</taxon>
        <taxon>Arthropoda</taxon>
        <taxon>Hexapoda</taxon>
        <taxon>Insecta</taxon>
        <taxon>Pterygota</taxon>
        <taxon>Neoptera</taxon>
        <taxon>Endopterygota</taxon>
        <taxon>Diptera</taxon>
        <taxon>Brachycera</taxon>
        <taxon>Muscomorpha</taxon>
        <taxon>Ephydroidea</taxon>
        <taxon>Drosophilidae</taxon>
        <taxon>Drosophila</taxon>
        <taxon>Hawaiian Drosophila</taxon>
    </lineage>
</organism>
<dbReference type="KEGG" id="dgr:6562635"/>
<dbReference type="PANTHER" id="PTHR10185">
    <property type="entry name" value="PHOSPHOLIPASE D - RELATED"/>
    <property type="match status" value="1"/>
</dbReference>
<keyword evidence="2" id="KW-0472">Membrane</keyword>
<dbReference type="SUPFAM" id="SSF56024">
    <property type="entry name" value="Phospholipase D/nuclease"/>
    <property type="match status" value="2"/>
</dbReference>